<dbReference type="GO" id="GO:0015986">
    <property type="term" value="P:proton motive force-driven ATP synthesis"/>
    <property type="evidence" value="ECO:0007669"/>
    <property type="project" value="InterPro"/>
</dbReference>
<dbReference type="InterPro" id="IPR050059">
    <property type="entry name" value="ATP_synthase_B_chain"/>
</dbReference>
<dbReference type="PANTHER" id="PTHR33445">
    <property type="entry name" value="ATP SYNTHASE SUBUNIT B', CHLOROPLASTIC"/>
    <property type="match status" value="1"/>
</dbReference>
<dbReference type="CDD" id="cd06503">
    <property type="entry name" value="ATP-synt_Fo_b"/>
    <property type="match status" value="1"/>
</dbReference>
<evidence type="ECO:0000256" key="8">
    <source>
        <dbReference type="ARBA" id="ARBA00022989"/>
    </source>
</evidence>
<protein>
    <submittedName>
        <fullName evidence="14">Unannotated protein</fullName>
    </submittedName>
</protein>
<keyword evidence="6 13" id="KW-0812">Transmembrane</keyword>
<evidence type="ECO:0000256" key="7">
    <source>
        <dbReference type="ARBA" id="ARBA00022781"/>
    </source>
</evidence>
<keyword evidence="4" id="KW-0813">Transport</keyword>
<evidence type="ECO:0000256" key="4">
    <source>
        <dbReference type="ARBA" id="ARBA00022448"/>
    </source>
</evidence>
<evidence type="ECO:0000256" key="11">
    <source>
        <dbReference type="ARBA" id="ARBA00025198"/>
    </source>
</evidence>
<evidence type="ECO:0000256" key="3">
    <source>
        <dbReference type="ARBA" id="ARBA00005513"/>
    </source>
</evidence>
<comment type="similarity">
    <text evidence="3">Belongs to the ATPase B chain family.</text>
</comment>
<comment type="function">
    <text evidence="11">F(1)F(0) ATP synthase produces ATP from ADP in the presence of a proton or sodium gradient. F-type ATPases consist of two structural domains, F(1) containing the extramembraneous catalytic core and F(0) containing the membrane proton channel, linked together by a central stalk and a peripheral stalk. During catalysis, ATP synthesis in the catalytic domain of F(1) is coupled via a rotary mechanism of the central stalk subunits to proton translocation.</text>
</comment>
<evidence type="ECO:0000256" key="12">
    <source>
        <dbReference type="SAM" id="MobiDB-lite"/>
    </source>
</evidence>
<dbReference type="EMBL" id="CAEZUX010000014">
    <property type="protein sequence ID" value="CAB4608409.1"/>
    <property type="molecule type" value="Genomic_DNA"/>
</dbReference>
<dbReference type="PANTHER" id="PTHR33445:SF1">
    <property type="entry name" value="ATP SYNTHASE SUBUNIT B"/>
    <property type="match status" value="1"/>
</dbReference>
<evidence type="ECO:0000256" key="2">
    <source>
        <dbReference type="ARBA" id="ARBA00004308"/>
    </source>
</evidence>
<keyword evidence="7" id="KW-0375">Hydrogen ion transport</keyword>
<dbReference type="GO" id="GO:0012505">
    <property type="term" value="C:endomembrane system"/>
    <property type="evidence" value="ECO:0007669"/>
    <property type="project" value="UniProtKB-SubCell"/>
</dbReference>
<dbReference type="InterPro" id="IPR002146">
    <property type="entry name" value="ATP_synth_b/b'su_bac/chlpt"/>
</dbReference>
<gene>
    <name evidence="14" type="ORF">UFOPK1874_00266</name>
</gene>
<accession>A0A6J6H9A7</accession>
<sequence length="216" mass="22249">MPTVIVTQSSGHVVQVRLVAGDTTDTTIAEELAAASGEASPTAETNTAETPKAAPNPIAPETKEIAWAAGSFIVLLVIMRYFLFPKLKKGMDDRYASVRSDSEGADRVRADAKADVAEYEKALAAVRAEAAGRVDAARQTVDNERNAQLAQVNGRIAAARADADQKNAAAREAAQGDVASAVATVASRVAEIALGKAPDASVVSAAVASAMEGSRS</sequence>
<proteinExistence type="inferred from homology"/>
<dbReference type="Pfam" id="PF00430">
    <property type="entry name" value="ATP-synt_B"/>
    <property type="match status" value="1"/>
</dbReference>
<keyword evidence="5" id="KW-0138">CF(0)</keyword>
<evidence type="ECO:0000313" key="14">
    <source>
        <dbReference type="EMBL" id="CAB4608409.1"/>
    </source>
</evidence>
<reference evidence="14" key="1">
    <citation type="submission" date="2020-05" db="EMBL/GenBank/DDBJ databases">
        <authorList>
            <person name="Chiriac C."/>
            <person name="Salcher M."/>
            <person name="Ghai R."/>
            <person name="Kavagutti S V."/>
        </authorList>
    </citation>
    <scope>NUCLEOTIDE SEQUENCE</scope>
</reference>
<keyword evidence="9" id="KW-0406">Ion transport</keyword>
<evidence type="ECO:0000256" key="9">
    <source>
        <dbReference type="ARBA" id="ARBA00023065"/>
    </source>
</evidence>
<dbReference type="AlphaFoldDB" id="A0A6J6H9A7"/>
<evidence type="ECO:0000256" key="13">
    <source>
        <dbReference type="SAM" id="Phobius"/>
    </source>
</evidence>
<dbReference type="HAMAP" id="MF_01398">
    <property type="entry name" value="ATP_synth_b_bprime"/>
    <property type="match status" value="1"/>
</dbReference>
<keyword evidence="8 13" id="KW-1133">Transmembrane helix</keyword>
<evidence type="ECO:0000256" key="1">
    <source>
        <dbReference type="ARBA" id="ARBA00004167"/>
    </source>
</evidence>
<evidence type="ECO:0000256" key="5">
    <source>
        <dbReference type="ARBA" id="ARBA00022547"/>
    </source>
</evidence>
<evidence type="ECO:0000256" key="6">
    <source>
        <dbReference type="ARBA" id="ARBA00022692"/>
    </source>
</evidence>
<organism evidence="14">
    <name type="scientific">freshwater metagenome</name>
    <dbReference type="NCBI Taxonomy" id="449393"/>
    <lineage>
        <taxon>unclassified sequences</taxon>
        <taxon>metagenomes</taxon>
        <taxon>ecological metagenomes</taxon>
    </lineage>
</organism>
<comment type="subcellular location">
    <subcellularLocation>
        <location evidence="2">Endomembrane system</location>
    </subcellularLocation>
    <subcellularLocation>
        <location evidence="1">Membrane</location>
        <topology evidence="1">Single-pass membrane protein</topology>
    </subcellularLocation>
</comment>
<dbReference type="GO" id="GO:0045259">
    <property type="term" value="C:proton-transporting ATP synthase complex"/>
    <property type="evidence" value="ECO:0007669"/>
    <property type="project" value="UniProtKB-KW"/>
</dbReference>
<evidence type="ECO:0000256" key="10">
    <source>
        <dbReference type="ARBA" id="ARBA00023136"/>
    </source>
</evidence>
<name>A0A6J6H9A7_9ZZZZ</name>
<feature type="transmembrane region" description="Helical" evidence="13">
    <location>
        <begin position="65"/>
        <end position="84"/>
    </location>
</feature>
<keyword evidence="10 13" id="KW-0472">Membrane</keyword>
<feature type="region of interest" description="Disordered" evidence="12">
    <location>
        <begin position="34"/>
        <end position="57"/>
    </location>
</feature>
<dbReference type="GO" id="GO:0046961">
    <property type="term" value="F:proton-transporting ATPase activity, rotational mechanism"/>
    <property type="evidence" value="ECO:0007669"/>
    <property type="project" value="TreeGrafter"/>
</dbReference>